<evidence type="ECO:0000313" key="2">
    <source>
        <dbReference type="Proteomes" id="UP000308549"/>
    </source>
</evidence>
<keyword evidence="2" id="KW-1185">Reference proteome</keyword>
<organism evidence="1 2">
    <name type="scientific">Salinomyces thailandicus</name>
    <dbReference type="NCBI Taxonomy" id="706561"/>
    <lineage>
        <taxon>Eukaryota</taxon>
        <taxon>Fungi</taxon>
        <taxon>Dikarya</taxon>
        <taxon>Ascomycota</taxon>
        <taxon>Pezizomycotina</taxon>
        <taxon>Dothideomycetes</taxon>
        <taxon>Dothideomycetidae</taxon>
        <taxon>Mycosphaerellales</taxon>
        <taxon>Teratosphaeriaceae</taxon>
        <taxon>Salinomyces</taxon>
    </lineage>
</organism>
<dbReference type="AlphaFoldDB" id="A0A4U0TIS7"/>
<dbReference type="Proteomes" id="UP000308549">
    <property type="component" value="Unassembled WGS sequence"/>
</dbReference>
<reference evidence="1 2" key="1">
    <citation type="submission" date="2017-03" db="EMBL/GenBank/DDBJ databases">
        <title>Genomes of endolithic fungi from Antarctica.</title>
        <authorList>
            <person name="Coleine C."/>
            <person name="Masonjones S."/>
            <person name="Stajich J.E."/>
        </authorList>
    </citation>
    <scope>NUCLEOTIDE SEQUENCE [LARGE SCALE GENOMIC DNA]</scope>
    <source>
        <strain evidence="1 2">CCFEE 6315</strain>
    </source>
</reference>
<proteinExistence type="predicted"/>
<accession>A0A4U0TIS7</accession>
<sequence length="113" mass="13065">MSDGSISSSGDLLEFFRHHDRCRHWQISFTLQNLRDVRHRLSLDAEIERVGDSLLELHAMIKSNLYLKSRGAALRRTDDGVDHMPPKEGILILVEKERARRRIWTAARSTTAE</sequence>
<gene>
    <name evidence="1" type="ORF">B0A50_08790</name>
</gene>
<protein>
    <submittedName>
        <fullName evidence="1">Uncharacterized protein</fullName>
    </submittedName>
</protein>
<evidence type="ECO:0000313" key="1">
    <source>
        <dbReference type="EMBL" id="TKA21708.1"/>
    </source>
</evidence>
<name>A0A4U0TIS7_9PEZI</name>
<comment type="caution">
    <text evidence="1">The sequence shown here is derived from an EMBL/GenBank/DDBJ whole genome shotgun (WGS) entry which is preliminary data.</text>
</comment>
<dbReference type="EMBL" id="NAJL01000107">
    <property type="protein sequence ID" value="TKA21708.1"/>
    <property type="molecule type" value="Genomic_DNA"/>
</dbReference>